<dbReference type="GO" id="GO:0005525">
    <property type="term" value="F:GTP binding"/>
    <property type="evidence" value="ECO:0007669"/>
    <property type="project" value="UniProtKB-KW"/>
</dbReference>
<dbReference type="RefSeq" id="WP_142005889.1">
    <property type="nucleotide sequence ID" value="NZ_CAJTBP010000001.1"/>
</dbReference>
<dbReference type="GO" id="GO:0052618">
    <property type="term" value="F:coenzyme F420-0:L-glutamate ligase activity"/>
    <property type="evidence" value="ECO:0007669"/>
    <property type="project" value="TreeGrafter"/>
</dbReference>
<keyword evidence="2" id="KW-0479">Metal-binding</keyword>
<dbReference type="Pfam" id="PF01996">
    <property type="entry name" value="F420_ligase"/>
    <property type="match status" value="1"/>
</dbReference>
<dbReference type="InterPro" id="IPR008225">
    <property type="entry name" value="F420-0_g-glutamyl_ligase"/>
</dbReference>
<comment type="caution">
    <text evidence="9">The sequence shown here is derived from an EMBL/GenBank/DDBJ whole genome shotgun (WGS) entry which is preliminary data.</text>
</comment>
<evidence type="ECO:0000313" key="9">
    <source>
        <dbReference type="EMBL" id="TQL33928.1"/>
    </source>
</evidence>
<keyword evidence="7" id="KW-0464">Manganese</keyword>
<dbReference type="NCBIfam" id="TIGR01916">
    <property type="entry name" value="F420_cofE"/>
    <property type="match status" value="1"/>
</dbReference>
<dbReference type="AlphaFoldDB" id="A0A542XDM1"/>
<evidence type="ECO:0000256" key="2">
    <source>
        <dbReference type="ARBA" id="ARBA00022723"/>
    </source>
</evidence>
<dbReference type="EMBL" id="VFOK01000001">
    <property type="protein sequence ID" value="TQL33928.1"/>
    <property type="molecule type" value="Genomic_DNA"/>
</dbReference>
<keyword evidence="4" id="KW-0460">Magnesium</keyword>
<dbReference type="Gene3D" id="3.30.1330.100">
    <property type="entry name" value="CofE-like"/>
    <property type="match status" value="2"/>
</dbReference>
<dbReference type="PANTHER" id="PTHR47917">
    <property type="match status" value="1"/>
</dbReference>
<evidence type="ECO:0000259" key="8">
    <source>
        <dbReference type="Pfam" id="PF01996"/>
    </source>
</evidence>
<dbReference type="Proteomes" id="UP000318336">
    <property type="component" value="Unassembled WGS sequence"/>
</dbReference>
<feature type="domain" description="Coenzyme F420:L-glutamate ligase-like" evidence="8">
    <location>
        <begin position="14"/>
        <end position="214"/>
    </location>
</feature>
<keyword evidence="5" id="KW-0630">Potassium</keyword>
<keyword evidence="1 9" id="KW-0436">Ligase</keyword>
<evidence type="ECO:0000256" key="5">
    <source>
        <dbReference type="ARBA" id="ARBA00022958"/>
    </source>
</evidence>
<sequence length="362" mass="37277">MSEPLTILPVRGIAQVRAGDDVGALVVTALRAQGERLRDGDLLVVTSKLVSKADDLVPTTDDRAALVLAESDRVVSERATSTGTTRVVAALAGPVMAGAGIDASNTGSSDLLLLPHDPDAAAAGLRAAVVGAWGEPVRVGVVLSDTAGRPWRAGLTDFALGLSGVRGVDDLRGRTDSEGRELAVTVRCLADEVAAAADLVKGKLDGVPVALVRGLDGLVVDGPGTRARELVRSGPEDWFALGRAEAVRDALGVPAGSPLSESCGIESVHPEPLADRIARAVRVALADPAVRRGGEAGVGATSDGDRVELRADDPVLLGRAWARVEVALAGERLVGERLLGERLPDADGHGADGVVRLRVRER</sequence>
<proteinExistence type="predicted"/>
<dbReference type="InterPro" id="IPR002847">
    <property type="entry name" value="F420-0_gamma-glut_ligase-dom"/>
</dbReference>
<dbReference type="OrthoDB" id="9788295at2"/>
<evidence type="ECO:0000256" key="6">
    <source>
        <dbReference type="ARBA" id="ARBA00023134"/>
    </source>
</evidence>
<evidence type="ECO:0000313" key="10">
    <source>
        <dbReference type="Proteomes" id="UP000318336"/>
    </source>
</evidence>
<evidence type="ECO:0000256" key="7">
    <source>
        <dbReference type="ARBA" id="ARBA00023211"/>
    </source>
</evidence>
<organism evidence="9 10">
    <name type="scientific">Barrientosiimonas humi</name>
    <dbReference type="NCBI Taxonomy" id="999931"/>
    <lineage>
        <taxon>Bacteria</taxon>
        <taxon>Bacillati</taxon>
        <taxon>Actinomycetota</taxon>
        <taxon>Actinomycetes</taxon>
        <taxon>Micrococcales</taxon>
        <taxon>Dermacoccaceae</taxon>
        <taxon>Barrientosiimonas</taxon>
    </lineage>
</organism>
<protein>
    <submittedName>
        <fullName evidence="9">Coenzyme F420-0:L-glutamate ligase/coenzyme F420-1:gamma-L-glutamate ligase</fullName>
    </submittedName>
</protein>
<dbReference type="PANTHER" id="PTHR47917:SF1">
    <property type="entry name" value="COENZYME F420:L-GLUTAMATE LIGASE"/>
    <property type="match status" value="1"/>
</dbReference>
<dbReference type="GO" id="GO:0046872">
    <property type="term" value="F:metal ion binding"/>
    <property type="evidence" value="ECO:0007669"/>
    <property type="project" value="UniProtKB-KW"/>
</dbReference>
<accession>A0A542XDM1</accession>
<reference evidence="9 10" key="1">
    <citation type="submission" date="2019-06" db="EMBL/GenBank/DDBJ databases">
        <title>Sequencing the genomes of 1000 actinobacteria strains.</title>
        <authorList>
            <person name="Klenk H.-P."/>
        </authorList>
    </citation>
    <scope>NUCLEOTIDE SEQUENCE [LARGE SCALE GENOMIC DNA]</scope>
    <source>
        <strain evidence="9 10">DSM 24617</strain>
    </source>
</reference>
<keyword evidence="10" id="KW-1185">Reference proteome</keyword>
<name>A0A542XDM1_9MICO</name>
<evidence type="ECO:0000256" key="3">
    <source>
        <dbReference type="ARBA" id="ARBA00022741"/>
    </source>
</evidence>
<dbReference type="SUPFAM" id="SSF144010">
    <property type="entry name" value="CofE-like"/>
    <property type="match status" value="1"/>
</dbReference>
<keyword evidence="3" id="KW-0547">Nucleotide-binding</keyword>
<evidence type="ECO:0000256" key="4">
    <source>
        <dbReference type="ARBA" id="ARBA00022842"/>
    </source>
</evidence>
<evidence type="ECO:0000256" key="1">
    <source>
        <dbReference type="ARBA" id="ARBA00022598"/>
    </source>
</evidence>
<keyword evidence="6" id="KW-0342">GTP-binding</keyword>
<gene>
    <name evidence="9" type="ORF">FB554_2084</name>
</gene>